<evidence type="ECO:0000256" key="4">
    <source>
        <dbReference type="ARBA" id="ARBA00022692"/>
    </source>
</evidence>
<comment type="similarity">
    <text evidence="2">Belongs to the mitochondrial carrier (TC 2.A.29) family.</text>
</comment>
<dbReference type="SUPFAM" id="SSF103506">
    <property type="entry name" value="Mitochondrial carrier"/>
    <property type="match status" value="1"/>
</dbReference>
<dbReference type="PANTHER" id="PTHR45667">
    <property type="entry name" value="S-ADENOSYLMETHIONINE MITOCHONDRIAL CARRIER PROTEIN"/>
    <property type="match status" value="1"/>
</dbReference>
<sequence>MTTSNISNPSNSSRTYQHLLYTAIGTTLAELATAPICTLKTKYQNLPLHSTQSICHTINSLYSEHGLKAFFRSSGIATFEQVFSTSAKYTAFRYMTDHPDTSFLHVFPHHRFMSHVLNAITTGIVISFITHPLNFIRVETQMQITLPQLIRQVRDKGIFILYRGWTKNLFKIVVGSSLFFPLHEYFTTELKWSRERSSLMTGVIGTVCTHPFDYAKVRSIHKLPWRQGYSPFPYFKGLSLNLCRTVPHFFIIMNVFHWLDKK</sequence>
<keyword evidence="4" id="KW-0812">Transmembrane</keyword>
<dbReference type="GO" id="GO:0016020">
    <property type="term" value="C:membrane"/>
    <property type="evidence" value="ECO:0007669"/>
    <property type="project" value="UniProtKB-SubCell"/>
</dbReference>
<dbReference type="InterPro" id="IPR018108">
    <property type="entry name" value="MCP_transmembrane"/>
</dbReference>
<keyword evidence="7" id="KW-0472">Membrane</keyword>
<evidence type="ECO:0000256" key="1">
    <source>
        <dbReference type="ARBA" id="ARBA00004141"/>
    </source>
</evidence>
<comment type="subcellular location">
    <subcellularLocation>
        <location evidence="1">Membrane</location>
        <topology evidence="1">Multi-pass membrane protein</topology>
    </subcellularLocation>
</comment>
<evidence type="ECO:0000256" key="2">
    <source>
        <dbReference type="ARBA" id="ARBA00006375"/>
    </source>
</evidence>
<name>A0A3G5ALD7_9VIRU</name>
<organism evidence="8">
    <name type="scientific">Sylvanvirus sp</name>
    <dbReference type="NCBI Taxonomy" id="2487774"/>
    <lineage>
        <taxon>Viruses</taxon>
    </lineage>
</organism>
<dbReference type="InterPro" id="IPR023395">
    <property type="entry name" value="MCP_dom_sf"/>
</dbReference>
<proteinExistence type="inferred from homology"/>
<evidence type="ECO:0000256" key="3">
    <source>
        <dbReference type="ARBA" id="ARBA00022448"/>
    </source>
</evidence>
<dbReference type="EMBL" id="MK072515">
    <property type="protein sequence ID" value="AYV86779.1"/>
    <property type="molecule type" value="Genomic_DNA"/>
</dbReference>
<keyword evidence="6" id="KW-1133">Transmembrane helix</keyword>
<keyword evidence="5" id="KW-0677">Repeat</keyword>
<evidence type="ECO:0000313" key="8">
    <source>
        <dbReference type="EMBL" id="AYV86779.1"/>
    </source>
</evidence>
<evidence type="ECO:0000256" key="7">
    <source>
        <dbReference type="ARBA" id="ARBA00023136"/>
    </source>
</evidence>
<dbReference type="Pfam" id="PF00153">
    <property type="entry name" value="Mito_carr"/>
    <property type="match status" value="2"/>
</dbReference>
<dbReference type="PROSITE" id="PS50920">
    <property type="entry name" value="SOLCAR"/>
    <property type="match status" value="1"/>
</dbReference>
<accession>A0A3G5ALD7</accession>
<evidence type="ECO:0000256" key="6">
    <source>
        <dbReference type="ARBA" id="ARBA00022989"/>
    </source>
</evidence>
<dbReference type="Gene3D" id="1.50.40.10">
    <property type="entry name" value="Mitochondrial carrier domain"/>
    <property type="match status" value="1"/>
</dbReference>
<reference evidence="8" key="1">
    <citation type="submission" date="2018-10" db="EMBL/GenBank/DDBJ databases">
        <title>Hidden diversity of soil giant viruses.</title>
        <authorList>
            <person name="Schulz F."/>
            <person name="Alteio L."/>
            <person name="Goudeau D."/>
            <person name="Ryan E.M."/>
            <person name="Malmstrom R.R."/>
            <person name="Blanchard J."/>
            <person name="Woyke T."/>
        </authorList>
    </citation>
    <scope>NUCLEOTIDE SEQUENCE</scope>
    <source>
        <strain evidence="8">SYV1</strain>
    </source>
</reference>
<keyword evidence="3" id="KW-0813">Transport</keyword>
<gene>
    <name evidence="8" type="ORF">Sylvanvirus9_9</name>
</gene>
<protein>
    <submittedName>
        <fullName evidence="8">Mitochondrial carrier-like protein</fullName>
    </submittedName>
</protein>
<evidence type="ECO:0000256" key="5">
    <source>
        <dbReference type="ARBA" id="ARBA00022737"/>
    </source>
</evidence>